<evidence type="ECO:0008006" key="5">
    <source>
        <dbReference type="Google" id="ProtNLM"/>
    </source>
</evidence>
<dbReference type="AlphaFoldDB" id="A0A7W9WTH6"/>
<dbReference type="RefSeq" id="WP_221303696.1">
    <property type="nucleotide sequence ID" value="NZ_JACHBW010000008.1"/>
</dbReference>
<reference evidence="3 4" key="1">
    <citation type="submission" date="2020-08" db="EMBL/GenBank/DDBJ databases">
        <title>Above-ground endophytic microbial communities from plants in different locations in the United States.</title>
        <authorList>
            <person name="Frank C."/>
        </authorList>
    </citation>
    <scope>NUCLEOTIDE SEQUENCE [LARGE SCALE GENOMIC DNA]</scope>
    <source>
        <strain evidence="3 4">WP4_2_2</strain>
    </source>
</reference>
<proteinExistence type="predicted"/>
<feature type="region of interest" description="Disordered" evidence="1">
    <location>
        <begin position="226"/>
        <end position="246"/>
    </location>
</feature>
<evidence type="ECO:0000313" key="3">
    <source>
        <dbReference type="EMBL" id="MBB6103347.1"/>
    </source>
</evidence>
<feature type="transmembrane region" description="Helical" evidence="2">
    <location>
        <begin position="194"/>
        <end position="216"/>
    </location>
</feature>
<keyword evidence="2" id="KW-1133">Transmembrane helix</keyword>
<feature type="transmembrane region" description="Helical" evidence="2">
    <location>
        <begin position="146"/>
        <end position="163"/>
    </location>
</feature>
<organism evidence="3 4">
    <name type="scientific">Paraburkholderia bannensis</name>
    <dbReference type="NCBI Taxonomy" id="765414"/>
    <lineage>
        <taxon>Bacteria</taxon>
        <taxon>Pseudomonadati</taxon>
        <taxon>Pseudomonadota</taxon>
        <taxon>Betaproteobacteria</taxon>
        <taxon>Burkholderiales</taxon>
        <taxon>Burkholderiaceae</taxon>
        <taxon>Paraburkholderia</taxon>
    </lineage>
</organism>
<gene>
    <name evidence="3" type="ORF">F4827_003202</name>
</gene>
<evidence type="ECO:0000256" key="1">
    <source>
        <dbReference type="SAM" id="MobiDB-lite"/>
    </source>
</evidence>
<sequence>MTPFVKPGLALVWREFARRHDWRVHGGDSNGGETRGDCGIESDAEILRRGSGEQHLAGWPANGHQAGHQAGHRTGREGLLRFERRLPLRLLMNGTARPMHRRALVIRAFFALWLLAATFNHARAIAAHGLLWDYGYGSDIVFVSKLFWAALTLLDPLAALLLFVRPRAGLALTVAIIVCDVLHNGWYVARHGQWLATFFVSQLAFCVAVLALTPLTPLAARPFRSRGPSAALKSDVPKSRATARQG</sequence>
<feature type="transmembrane region" description="Helical" evidence="2">
    <location>
        <begin position="170"/>
        <end position="188"/>
    </location>
</feature>
<accession>A0A7W9WTH6</accession>
<keyword evidence="4" id="KW-1185">Reference proteome</keyword>
<name>A0A7W9WTH6_9BURK</name>
<evidence type="ECO:0000256" key="2">
    <source>
        <dbReference type="SAM" id="Phobius"/>
    </source>
</evidence>
<dbReference type="Proteomes" id="UP000571554">
    <property type="component" value="Unassembled WGS sequence"/>
</dbReference>
<feature type="transmembrane region" description="Helical" evidence="2">
    <location>
        <begin position="104"/>
        <end position="126"/>
    </location>
</feature>
<keyword evidence="2" id="KW-0812">Transmembrane</keyword>
<comment type="caution">
    <text evidence="3">The sequence shown here is derived from an EMBL/GenBank/DDBJ whole genome shotgun (WGS) entry which is preliminary data.</text>
</comment>
<evidence type="ECO:0000313" key="4">
    <source>
        <dbReference type="Proteomes" id="UP000571554"/>
    </source>
</evidence>
<keyword evidence="2" id="KW-0472">Membrane</keyword>
<protein>
    <recommendedName>
        <fullName evidence="5">DoxX family protein</fullName>
    </recommendedName>
</protein>
<dbReference type="EMBL" id="JACHBW010000008">
    <property type="protein sequence ID" value="MBB6103347.1"/>
    <property type="molecule type" value="Genomic_DNA"/>
</dbReference>